<evidence type="ECO:0000256" key="7">
    <source>
        <dbReference type="PIRSR" id="PIRSR601765-1"/>
    </source>
</evidence>
<keyword evidence="5 8" id="KW-0456">Lyase</keyword>
<evidence type="ECO:0000256" key="2">
    <source>
        <dbReference type="ARBA" id="ARBA00012925"/>
    </source>
</evidence>
<dbReference type="GO" id="GO:0015976">
    <property type="term" value="P:carbon utilization"/>
    <property type="evidence" value="ECO:0007669"/>
    <property type="project" value="InterPro"/>
</dbReference>
<dbReference type="GO" id="GO:0008270">
    <property type="term" value="F:zinc ion binding"/>
    <property type="evidence" value="ECO:0007669"/>
    <property type="project" value="UniProtKB-UniRule"/>
</dbReference>
<dbReference type="PANTHER" id="PTHR11002">
    <property type="entry name" value="CARBONIC ANHYDRASE"/>
    <property type="match status" value="1"/>
</dbReference>
<comment type="similarity">
    <text evidence="1 8">Belongs to the beta-class carbonic anhydrase family.</text>
</comment>
<evidence type="ECO:0000313" key="10">
    <source>
        <dbReference type="Proteomes" id="UP000824106"/>
    </source>
</evidence>
<protein>
    <recommendedName>
        <fullName evidence="2 8">Carbonic anhydrase</fullName>
        <ecNumber evidence="2 8">4.2.1.1</ecNumber>
    </recommendedName>
    <alternativeName>
        <fullName evidence="8">Carbonate dehydratase</fullName>
    </alternativeName>
</protein>
<evidence type="ECO:0000256" key="4">
    <source>
        <dbReference type="ARBA" id="ARBA00022833"/>
    </source>
</evidence>
<dbReference type="GO" id="GO:0004089">
    <property type="term" value="F:carbonate dehydratase activity"/>
    <property type="evidence" value="ECO:0007669"/>
    <property type="project" value="UniProtKB-UniRule"/>
</dbReference>
<evidence type="ECO:0000256" key="5">
    <source>
        <dbReference type="ARBA" id="ARBA00023239"/>
    </source>
</evidence>
<dbReference type="InterPro" id="IPR015892">
    <property type="entry name" value="Carbonic_anhydrase_CS"/>
</dbReference>
<dbReference type="SMART" id="SM00947">
    <property type="entry name" value="Pro_CA"/>
    <property type="match status" value="1"/>
</dbReference>
<dbReference type="EC" id="4.2.1.1" evidence="2 8"/>
<dbReference type="SUPFAM" id="SSF53056">
    <property type="entry name" value="beta-carbonic anhydrase, cab"/>
    <property type="match status" value="1"/>
</dbReference>
<dbReference type="EMBL" id="DXAZ01000086">
    <property type="protein sequence ID" value="HIZ71267.1"/>
    <property type="molecule type" value="Genomic_DNA"/>
</dbReference>
<dbReference type="InterPro" id="IPR036874">
    <property type="entry name" value="Carbonic_anhydrase_sf"/>
</dbReference>
<sequence>MNSIIKRGLSHFQKKTYKEHEELFHSLKDKQQPHTLFIACSDSRVSPELITNSLPGEIFTIRNIANTVPSLQIVPFDFTTFSSIEYAIKVLKVEQIIICGHSNCGGCAAALLGTEALTDLPYTKEYLKPLAHLQKKVEEKQTKTEEFSKATLMERENVIEQLQHLYEYPQIQKRVEHGELTLEAWHYDIDSGTVLIYNENTDEFQPLTE</sequence>
<dbReference type="Pfam" id="PF00484">
    <property type="entry name" value="Pro_CA"/>
    <property type="match status" value="1"/>
</dbReference>
<comment type="cofactor">
    <cofactor evidence="7">
        <name>Zn(2+)</name>
        <dbReference type="ChEBI" id="CHEBI:29105"/>
    </cofactor>
    <text evidence="7">Binds 1 zinc ion per subunit.</text>
</comment>
<keyword evidence="4 7" id="KW-0862">Zinc</keyword>
<feature type="binding site" evidence="7">
    <location>
        <position position="104"/>
    </location>
    <ligand>
        <name>Zn(2+)</name>
        <dbReference type="ChEBI" id="CHEBI:29105"/>
    </ligand>
</feature>
<dbReference type="Proteomes" id="UP000824106">
    <property type="component" value="Unassembled WGS sequence"/>
</dbReference>
<reference evidence="9" key="2">
    <citation type="submission" date="2021-04" db="EMBL/GenBank/DDBJ databases">
        <authorList>
            <person name="Gilroy R."/>
        </authorList>
    </citation>
    <scope>NUCLEOTIDE SEQUENCE</scope>
    <source>
        <strain evidence="9">CHK169-4300</strain>
    </source>
</reference>
<dbReference type="PROSITE" id="PS00705">
    <property type="entry name" value="PROK_CO2_ANHYDRASE_2"/>
    <property type="match status" value="1"/>
</dbReference>
<organism evidence="9 10">
    <name type="scientific">Candidatus Atopostipes pullistercoris</name>
    <dbReference type="NCBI Taxonomy" id="2838467"/>
    <lineage>
        <taxon>Bacteria</taxon>
        <taxon>Bacillati</taxon>
        <taxon>Bacillota</taxon>
        <taxon>Bacilli</taxon>
        <taxon>Lactobacillales</taxon>
        <taxon>Carnobacteriaceae</taxon>
        <taxon>Atopostipes</taxon>
    </lineage>
</organism>
<comment type="catalytic activity">
    <reaction evidence="6 8">
        <text>hydrogencarbonate + H(+) = CO2 + H2O</text>
        <dbReference type="Rhea" id="RHEA:10748"/>
        <dbReference type="ChEBI" id="CHEBI:15377"/>
        <dbReference type="ChEBI" id="CHEBI:15378"/>
        <dbReference type="ChEBI" id="CHEBI:16526"/>
        <dbReference type="ChEBI" id="CHEBI:17544"/>
        <dbReference type="EC" id="4.2.1.1"/>
    </reaction>
</comment>
<accession>A0A9D2G2I5</accession>
<evidence type="ECO:0000256" key="8">
    <source>
        <dbReference type="RuleBase" id="RU003956"/>
    </source>
</evidence>
<feature type="binding site" evidence="7">
    <location>
        <position position="42"/>
    </location>
    <ligand>
        <name>Zn(2+)</name>
        <dbReference type="ChEBI" id="CHEBI:29105"/>
    </ligand>
</feature>
<evidence type="ECO:0000256" key="1">
    <source>
        <dbReference type="ARBA" id="ARBA00006217"/>
    </source>
</evidence>
<proteinExistence type="inferred from homology"/>
<dbReference type="AlphaFoldDB" id="A0A9D2G2I5"/>
<dbReference type="InterPro" id="IPR001765">
    <property type="entry name" value="Carbonic_anhydrase"/>
</dbReference>
<comment type="function">
    <text evidence="8">Reversible hydration of carbon dioxide.</text>
</comment>
<comment type="caution">
    <text evidence="9">The sequence shown here is derived from an EMBL/GenBank/DDBJ whole genome shotgun (WGS) entry which is preliminary data.</text>
</comment>
<dbReference type="Gene3D" id="3.40.1050.10">
    <property type="entry name" value="Carbonic anhydrase"/>
    <property type="match status" value="1"/>
</dbReference>
<dbReference type="PROSITE" id="PS00704">
    <property type="entry name" value="PROK_CO2_ANHYDRASE_1"/>
    <property type="match status" value="1"/>
</dbReference>
<keyword evidence="3 7" id="KW-0479">Metal-binding</keyword>
<evidence type="ECO:0000313" key="9">
    <source>
        <dbReference type="EMBL" id="HIZ71267.1"/>
    </source>
</evidence>
<evidence type="ECO:0000256" key="6">
    <source>
        <dbReference type="ARBA" id="ARBA00048348"/>
    </source>
</evidence>
<feature type="binding site" evidence="7">
    <location>
        <position position="40"/>
    </location>
    <ligand>
        <name>Zn(2+)</name>
        <dbReference type="ChEBI" id="CHEBI:29105"/>
    </ligand>
</feature>
<feature type="binding site" evidence="7">
    <location>
        <position position="101"/>
    </location>
    <ligand>
        <name>Zn(2+)</name>
        <dbReference type="ChEBI" id="CHEBI:29105"/>
    </ligand>
</feature>
<name>A0A9D2G2I5_9LACT</name>
<reference evidence="9" key="1">
    <citation type="journal article" date="2021" name="PeerJ">
        <title>Extensive microbial diversity within the chicken gut microbiome revealed by metagenomics and culture.</title>
        <authorList>
            <person name="Gilroy R."/>
            <person name="Ravi A."/>
            <person name="Getino M."/>
            <person name="Pursley I."/>
            <person name="Horton D.L."/>
            <person name="Alikhan N.F."/>
            <person name="Baker D."/>
            <person name="Gharbi K."/>
            <person name="Hall N."/>
            <person name="Watson M."/>
            <person name="Adriaenssens E.M."/>
            <person name="Foster-Nyarko E."/>
            <person name="Jarju S."/>
            <person name="Secka A."/>
            <person name="Antonio M."/>
            <person name="Oren A."/>
            <person name="Chaudhuri R.R."/>
            <person name="La Ragione R."/>
            <person name="Hildebrand F."/>
            <person name="Pallen M.J."/>
        </authorList>
    </citation>
    <scope>NUCLEOTIDE SEQUENCE</scope>
    <source>
        <strain evidence="9">CHK169-4300</strain>
    </source>
</reference>
<evidence type="ECO:0000256" key="3">
    <source>
        <dbReference type="ARBA" id="ARBA00022723"/>
    </source>
</evidence>
<dbReference type="PANTHER" id="PTHR11002:SF76">
    <property type="entry name" value="CARBONIC ANHYDRASE"/>
    <property type="match status" value="1"/>
</dbReference>
<gene>
    <name evidence="9" type="ORF">H9808_05815</name>
</gene>